<dbReference type="Proteomes" id="UP000805193">
    <property type="component" value="Unassembled WGS sequence"/>
</dbReference>
<reference evidence="1 2" key="1">
    <citation type="journal article" date="2020" name="Cell">
        <title>Large-Scale Comparative Analyses of Tick Genomes Elucidate Their Genetic Diversity and Vector Capacities.</title>
        <authorList>
            <consortium name="Tick Genome and Microbiome Consortium (TIGMIC)"/>
            <person name="Jia N."/>
            <person name="Wang J."/>
            <person name="Shi W."/>
            <person name="Du L."/>
            <person name="Sun Y."/>
            <person name="Zhan W."/>
            <person name="Jiang J.F."/>
            <person name="Wang Q."/>
            <person name="Zhang B."/>
            <person name="Ji P."/>
            <person name="Bell-Sakyi L."/>
            <person name="Cui X.M."/>
            <person name="Yuan T.T."/>
            <person name="Jiang B.G."/>
            <person name="Yang W.F."/>
            <person name="Lam T.T."/>
            <person name="Chang Q.C."/>
            <person name="Ding S.J."/>
            <person name="Wang X.J."/>
            <person name="Zhu J.G."/>
            <person name="Ruan X.D."/>
            <person name="Zhao L."/>
            <person name="Wei J.T."/>
            <person name="Ye R.Z."/>
            <person name="Que T.C."/>
            <person name="Du C.H."/>
            <person name="Zhou Y.H."/>
            <person name="Cheng J.X."/>
            <person name="Dai P.F."/>
            <person name="Guo W.B."/>
            <person name="Han X.H."/>
            <person name="Huang E.J."/>
            <person name="Li L.F."/>
            <person name="Wei W."/>
            <person name="Gao Y.C."/>
            <person name="Liu J.Z."/>
            <person name="Shao H.Z."/>
            <person name="Wang X."/>
            <person name="Wang C.C."/>
            <person name="Yang T.C."/>
            <person name="Huo Q.B."/>
            <person name="Li W."/>
            <person name="Chen H.Y."/>
            <person name="Chen S.E."/>
            <person name="Zhou L.G."/>
            <person name="Ni X.B."/>
            <person name="Tian J.H."/>
            <person name="Sheng Y."/>
            <person name="Liu T."/>
            <person name="Pan Y.S."/>
            <person name="Xia L.Y."/>
            <person name="Li J."/>
            <person name="Zhao F."/>
            <person name="Cao W.C."/>
        </authorList>
    </citation>
    <scope>NUCLEOTIDE SEQUENCE [LARGE SCALE GENOMIC DNA]</scope>
    <source>
        <strain evidence="1">Iper-2018</strain>
    </source>
</reference>
<sequence>MGESSLSRILSSVAEFLRSIAPVEICFADDVAARAKDFEEIREAEVEQLMCQELLRVDSRGSPEEDLQGTSLLDAALRLLGRIKRDRLVSFLCSSG</sequence>
<gene>
    <name evidence="1" type="ORF">HPB47_028152</name>
</gene>
<accession>A0AC60PU15</accession>
<organism evidence="1 2">
    <name type="scientific">Ixodes persulcatus</name>
    <name type="common">Taiga tick</name>
    <dbReference type="NCBI Taxonomy" id="34615"/>
    <lineage>
        <taxon>Eukaryota</taxon>
        <taxon>Metazoa</taxon>
        <taxon>Ecdysozoa</taxon>
        <taxon>Arthropoda</taxon>
        <taxon>Chelicerata</taxon>
        <taxon>Arachnida</taxon>
        <taxon>Acari</taxon>
        <taxon>Parasitiformes</taxon>
        <taxon>Ixodida</taxon>
        <taxon>Ixodoidea</taxon>
        <taxon>Ixodidae</taxon>
        <taxon>Ixodinae</taxon>
        <taxon>Ixodes</taxon>
    </lineage>
</organism>
<keyword evidence="2" id="KW-1185">Reference proteome</keyword>
<dbReference type="EMBL" id="JABSTQ010009951">
    <property type="protein sequence ID" value="KAG0424631.1"/>
    <property type="molecule type" value="Genomic_DNA"/>
</dbReference>
<evidence type="ECO:0000313" key="1">
    <source>
        <dbReference type="EMBL" id="KAG0424631.1"/>
    </source>
</evidence>
<name>A0AC60PU15_IXOPE</name>
<protein>
    <submittedName>
        <fullName evidence="1">Uncharacterized protein</fullName>
    </submittedName>
</protein>
<evidence type="ECO:0000313" key="2">
    <source>
        <dbReference type="Proteomes" id="UP000805193"/>
    </source>
</evidence>
<comment type="caution">
    <text evidence="1">The sequence shown here is derived from an EMBL/GenBank/DDBJ whole genome shotgun (WGS) entry which is preliminary data.</text>
</comment>
<proteinExistence type="predicted"/>